<dbReference type="PRINTS" id="PR01078">
    <property type="entry name" value="AMINACHANNEL"/>
</dbReference>
<evidence type="ECO:0000256" key="3">
    <source>
        <dbReference type="ARBA" id="ARBA00022461"/>
    </source>
</evidence>
<keyword evidence="5" id="KW-1133">Transmembrane helix</keyword>
<proteinExistence type="inferred from homology"/>
<evidence type="ECO:0000313" key="12">
    <source>
        <dbReference type="EMBL" id="CAH1252631.1"/>
    </source>
</evidence>
<dbReference type="GO" id="GO:0005886">
    <property type="term" value="C:plasma membrane"/>
    <property type="evidence" value="ECO:0007669"/>
    <property type="project" value="TreeGrafter"/>
</dbReference>
<evidence type="ECO:0000256" key="8">
    <source>
        <dbReference type="ARBA" id="ARBA00023136"/>
    </source>
</evidence>
<keyword evidence="9 11" id="KW-0739">Sodium transport</keyword>
<evidence type="ECO:0000256" key="5">
    <source>
        <dbReference type="ARBA" id="ARBA00022989"/>
    </source>
</evidence>
<keyword evidence="4 11" id="KW-0812">Transmembrane</keyword>
<dbReference type="EMBL" id="OV696687">
    <property type="protein sequence ID" value="CAH1252631.1"/>
    <property type="molecule type" value="Genomic_DNA"/>
</dbReference>
<accession>A0A8J9ZDK2</accession>
<gene>
    <name evidence="12" type="primary">ASIC3</name>
    <name evidence="12" type="ORF">BLAG_LOCUS12654</name>
</gene>
<dbReference type="AlphaFoldDB" id="A0A8J9ZDK2"/>
<keyword evidence="8" id="KW-0472">Membrane</keyword>
<evidence type="ECO:0000256" key="4">
    <source>
        <dbReference type="ARBA" id="ARBA00022692"/>
    </source>
</evidence>
<keyword evidence="6" id="KW-0915">Sodium</keyword>
<dbReference type="PANTHER" id="PTHR11690:SF286">
    <property type="entry name" value="ACID-SENSING ION CHANNEL 5"/>
    <property type="match status" value="1"/>
</dbReference>
<protein>
    <submittedName>
        <fullName evidence="12">ASIC3 protein</fullName>
    </submittedName>
</protein>
<dbReference type="InterPro" id="IPR001873">
    <property type="entry name" value="ENaC"/>
</dbReference>
<dbReference type="PANTHER" id="PTHR11690">
    <property type="entry name" value="AMILORIDE-SENSITIVE SODIUM CHANNEL-RELATED"/>
    <property type="match status" value="1"/>
</dbReference>
<evidence type="ECO:0000256" key="1">
    <source>
        <dbReference type="ARBA" id="ARBA00004141"/>
    </source>
</evidence>
<sequence length="379" mass="42777">MPVSYLKAIFSSHNIDDFPSHRFDADKLYAVDWSYLSTFLYGIQMDVPTVLLYGVPPDETVNDTLTGVKVEDMVLQKGFNVSWSRMPYCMWRGTTCTQLNFTHSFGHYGNCYTFNADANNPLKQTMQGSGNGLMVIIDVEENYYTESFAVGGNSEVGLKLLVHDQNEPPMMDTQGIALAPGNHAFISVKQILYENHVPPWGVCQDLQLEYYDTYTLNGCYLECRSKHVVRNCSCRSYDLPDQVTRGELKCNCPVPCSMTSYTTSVSYAGWPNKHTREYVGPSLGMETSYMGDNAVVFSVYYEKLNYQKIRQLKAMDGGQLSSNLGGMMGLFLGASVLSLLEVCEYLLRRLLGFLGRNRRPKKINVKPKEPPKSDTDIYK</sequence>
<evidence type="ECO:0000256" key="9">
    <source>
        <dbReference type="ARBA" id="ARBA00023201"/>
    </source>
</evidence>
<evidence type="ECO:0000256" key="2">
    <source>
        <dbReference type="ARBA" id="ARBA00022448"/>
    </source>
</evidence>
<evidence type="ECO:0000256" key="7">
    <source>
        <dbReference type="ARBA" id="ARBA00023065"/>
    </source>
</evidence>
<dbReference type="Gene3D" id="2.60.470.10">
    <property type="entry name" value="Acid-sensing ion channels like domains"/>
    <property type="match status" value="1"/>
</dbReference>
<evidence type="ECO:0000313" key="13">
    <source>
        <dbReference type="Proteomes" id="UP000838412"/>
    </source>
</evidence>
<keyword evidence="2 11" id="KW-0813">Transport</keyword>
<dbReference type="OrthoDB" id="6157104at2759"/>
<organism evidence="12 13">
    <name type="scientific">Branchiostoma lanceolatum</name>
    <name type="common">Common lancelet</name>
    <name type="synonym">Amphioxus lanceolatum</name>
    <dbReference type="NCBI Taxonomy" id="7740"/>
    <lineage>
        <taxon>Eukaryota</taxon>
        <taxon>Metazoa</taxon>
        <taxon>Chordata</taxon>
        <taxon>Cephalochordata</taxon>
        <taxon>Leptocardii</taxon>
        <taxon>Amphioxiformes</taxon>
        <taxon>Branchiostomatidae</taxon>
        <taxon>Branchiostoma</taxon>
    </lineage>
</organism>
<dbReference type="Pfam" id="PF00858">
    <property type="entry name" value="ASC"/>
    <property type="match status" value="1"/>
</dbReference>
<keyword evidence="7 11" id="KW-0406">Ion transport</keyword>
<evidence type="ECO:0000256" key="6">
    <source>
        <dbReference type="ARBA" id="ARBA00023053"/>
    </source>
</evidence>
<evidence type="ECO:0000256" key="10">
    <source>
        <dbReference type="ARBA" id="ARBA00023303"/>
    </source>
</evidence>
<reference evidence="12" key="1">
    <citation type="submission" date="2022-01" db="EMBL/GenBank/DDBJ databases">
        <authorList>
            <person name="Braso-Vives M."/>
        </authorList>
    </citation>
    <scope>NUCLEOTIDE SEQUENCE</scope>
</reference>
<dbReference type="Gene3D" id="1.10.287.820">
    <property type="entry name" value="Acid-sensing ion channel domain"/>
    <property type="match status" value="1"/>
</dbReference>
<keyword evidence="13" id="KW-1185">Reference proteome</keyword>
<evidence type="ECO:0000256" key="11">
    <source>
        <dbReference type="RuleBase" id="RU000679"/>
    </source>
</evidence>
<comment type="similarity">
    <text evidence="11">Belongs to the amiloride-sensitive sodium channel (TC 1.A.6) family.</text>
</comment>
<keyword evidence="3 11" id="KW-0894">Sodium channel</keyword>
<name>A0A8J9ZDK2_BRALA</name>
<comment type="subcellular location">
    <subcellularLocation>
        <location evidence="1">Membrane</location>
        <topology evidence="1">Multi-pass membrane protein</topology>
    </subcellularLocation>
</comment>
<dbReference type="Proteomes" id="UP000838412">
    <property type="component" value="Chromosome 2"/>
</dbReference>
<keyword evidence="10 11" id="KW-0407">Ion channel</keyword>
<dbReference type="GO" id="GO:0015280">
    <property type="term" value="F:ligand-gated sodium channel activity"/>
    <property type="evidence" value="ECO:0007669"/>
    <property type="project" value="TreeGrafter"/>
</dbReference>